<evidence type="ECO:0000259" key="5">
    <source>
        <dbReference type="PROSITE" id="PS51464"/>
    </source>
</evidence>
<dbReference type="PROSITE" id="PS51464">
    <property type="entry name" value="SIS"/>
    <property type="match status" value="1"/>
</dbReference>
<dbReference type="InterPro" id="IPR009057">
    <property type="entry name" value="Homeodomain-like_sf"/>
</dbReference>
<dbReference type="PANTHER" id="PTHR30514">
    <property type="entry name" value="GLUCOKINASE"/>
    <property type="match status" value="1"/>
</dbReference>
<keyword evidence="2" id="KW-0238">DNA-binding</keyword>
<protein>
    <submittedName>
        <fullName evidence="6">MurR/RpiR family transcriptional regulator</fullName>
    </submittedName>
</protein>
<accession>A0AB35U1S3</accession>
<feature type="domain" description="SIS" evidence="5">
    <location>
        <begin position="123"/>
        <end position="263"/>
    </location>
</feature>
<reference evidence="6 7" key="1">
    <citation type="submission" date="2022-03" db="EMBL/GenBank/DDBJ databases">
        <title>Novel taxa within the pig intestine.</title>
        <authorList>
            <person name="Wylensek D."/>
            <person name="Bishof K."/>
            <person name="Afrizal A."/>
            <person name="Clavel T."/>
        </authorList>
    </citation>
    <scope>NUCLEOTIDE SEQUENCE [LARGE SCALE GENOMIC DNA]</scope>
    <source>
        <strain evidence="6 7">CLA-KB-P133</strain>
    </source>
</reference>
<dbReference type="RefSeq" id="WP_370596007.1">
    <property type="nucleotide sequence ID" value="NZ_JALBUR010000012.1"/>
</dbReference>
<dbReference type="EMBL" id="JALBUR010000012">
    <property type="protein sequence ID" value="MDX8419678.1"/>
    <property type="molecule type" value="Genomic_DNA"/>
</dbReference>
<evidence type="ECO:0000259" key="4">
    <source>
        <dbReference type="PROSITE" id="PS51071"/>
    </source>
</evidence>
<dbReference type="Pfam" id="PF01380">
    <property type="entry name" value="SIS"/>
    <property type="match status" value="1"/>
</dbReference>
<dbReference type="InterPro" id="IPR001347">
    <property type="entry name" value="SIS_dom"/>
</dbReference>
<dbReference type="SUPFAM" id="SSF53697">
    <property type="entry name" value="SIS domain"/>
    <property type="match status" value="1"/>
</dbReference>
<evidence type="ECO:0000313" key="7">
    <source>
        <dbReference type="Proteomes" id="UP001286174"/>
    </source>
</evidence>
<dbReference type="Proteomes" id="UP001286174">
    <property type="component" value="Unassembled WGS sequence"/>
</dbReference>
<dbReference type="InterPro" id="IPR047640">
    <property type="entry name" value="RpiR-like"/>
</dbReference>
<dbReference type="GO" id="GO:1901135">
    <property type="term" value="P:carbohydrate derivative metabolic process"/>
    <property type="evidence" value="ECO:0007669"/>
    <property type="project" value="InterPro"/>
</dbReference>
<feature type="domain" description="HTH rpiR-type" evidence="4">
    <location>
        <begin position="1"/>
        <end position="76"/>
    </location>
</feature>
<name>A0AB35U1S3_9FIRM</name>
<dbReference type="AlphaFoldDB" id="A0AB35U1S3"/>
<keyword evidence="1" id="KW-0805">Transcription regulation</keyword>
<evidence type="ECO:0000256" key="2">
    <source>
        <dbReference type="ARBA" id="ARBA00023125"/>
    </source>
</evidence>
<organism evidence="6 7">
    <name type="scientific">Grylomicrobium aquisgranensis</name>
    <dbReference type="NCBI Taxonomy" id="2926318"/>
    <lineage>
        <taxon>Bacteria</taxon>
        <taxon>Bacillati</taxon>
        <taxon>Bacillota</taxon>
        <taxon>Erysipelotrichia</taxon>
        <taxon>Erysipelotrichales</taxon>
        <taxon>Erysipelotrichaceae</taxon>
        <taxon>Grylomicrobium</taxon>
    </lineage>
</organism>
<dbReference type="PANTHER" id="PTHR30514:SF10">
    <property type="entry name" value="MURR_RPIR FAMILY TRANSCRIPTIONAL REGULATOR"/>
    <property type="match status" value="1"/>
</dbReference>
<comment type="caution">
    <text evidence="6">The sequence shown here is derived from an EMBL/GenBank/DDBJ whole genome shotgun (WGS) entry which is preliminary data.</text>
</comment>
<dbReference type="GO" id="GO:0003700">
    <property type="term" value="F:DNA-binding transcription factor activity"/>
    <property type="evidence" value="ECO:0007669"/>
    <property type="project" value="InterPro"/>
</dbReference>
<dbReference type="InterPro" id="IPR000281">
    <property type="entry name" value="HTH_RpiR"/>
</dbReference>
<evidence type="ECO:0000256" key="3">
    <source>
        <dbReference type="ARBA" id="ARBA00023163"/>
    </source>
</evidence>
<dbReference type="GO" id="GO:0097367">
    <property type="term" value="F:carbohydrate derivative binding"/>
    <property type="evidence" value="ECO:0007669"/>
    <property type="project" value="InterPro"/>
</dbReference>
<dbReference type="SUPFAM" id="SSF46689">
    <property type="entry name" value="Homeodomain-like"/>
    <property type="match status" value="1"/>
</dbReference>
<dbReference type="Pfam" id="PF01418">
    <property type="entry name" value="HTH_6"/>
    <property type="match status" value="1"/>
</dbReference>
<dbReference type="Gene3D" id="1.10.10.10">
    <property type="entry name" value="Winged helix-like DNA-binding domain superfamily/Winged helix DNA-binding domain"/>
    <property type="match status" value="1"/>
</dbReference>
<evidence type="ECO:0000256" key="1">
    <source>
        <dbReference type="ARBA" id="ARBA00023015"/>
    </source>
</evidence>
<sequence length="284" mass="31756">MLVRDKVKNRERFTPAENQISDYILDHTREVIEMPLDDLAKKLYVSKSTVIRFCKKLGFRGHKELCVQLAREMNSFIAGDEVTNAVIQQNDSADGIARHILSLKYRALTDTFNDLDLSKMEEAADLIARNHKVVIYGNSTDYPVQLELAARLRSINCDVRLPILPNTDLIEAASWQDDNVAIMLCYNGNSSSLQSVSEILRQKNIPIILLTGYAHTGLQKNATIVLHSAFHAEGTGVRALGSWEGMGLLADILYGFVFARDYEANMQGLKQQEAMLKNAGKVAQ</sequence>
<dbReference type="Gene3D" id="3.40.50.10490">
    <property type="entry name" value="Glucose-6-phosphate isomerase like protein, domain 1"/>
    <property type="match status" value="1"/>
</dbReference>
<gene>
    <name evidence="6" type="ORF">MOZ60_06180</name>
</gene>
<keyword evidence="7" id="KW-1185">Reference proteome</keyword>
<proteinExistence type="predicted"/>
<dbReference type="GO" id="GO:0003677">
    <property type="term" value="F:DNA binding"/>
    <property type="evidence" value="ECO:0007669"/>
    <property type="project" value="UniProtKB-KW"/>
</dbReference>
<evidence type="ECO:0000313" key="6">
    <source>
        <dbReference type="EMBL" id="MDX8419678.1"/>
    </source>
</evidence>
<dbReference type="InterPro" id="IPR035472">
    <property type="entry name" value="RpiR-like_SIS"/>
</dbReference>
<keyword evidence="3" id="KW-0804">Transcription</keyword>
<dbReference type="CDD" id="cd05013">
    <property type="entry name" value="SIS_RpiR"/>
    <property type="match status" value="1"/>
</dbReference>
<dbReference type="PROSITE" id="PS51071">
    <property type="entry name" value="HTH_RPIR"/>
    <property type="match status" value="1"/>
</dbReference>
<dbReference type="InterPro" id="IPR046348">
    <property type="entry name" value="SIS_dom_sf"/>
</dbReference>
<dbReference type="InterPro" id="IPR036388">
    <property type="entry name" value="WH-like_DNA-bd_sf"/>
</dbReference>